<comment type="caution">
    <text evidence="1">The sequence shown here is derived from an EMBL/GenBank/DDBJ whole genome shotgun (WGS) entry which is preliminary data.</text>
</comment>
<reference evidence="1" key="1">
    <citation type="submission" date="2023-08" db="EMBL/GenBank/DDBJ databases">
        <title>Emergence of clinically-relevant ST2 carbapenem-resistant Acinetobacter baumannii strains in hospital sewages in Zhejiang, East of China.</title>
        <authorList>
            <person name="Kaichao C."/>
            <person name="Zhang R."/>
        </authorList>
    </citation>
    <scope>NUCLEOTIDE SEQUENCE</scope>
    <source>
        <strain evidence="1">M-SY-60</strain>
    </source>
</reference>
<name>A0AAW8JRD0_9GAMM</name>
<protein>
    <recommendedName>
        <fullName evidence="3">Immunity protein 35 domain-containing protein</fullName>
    </recommendedName>
</protein>
<accession>A0AAW8JRD0</accession>
<dbReference type="RefSeq" id="WP_308956317.1">
    <property type="nucleotide sequence ID" value="NZ_JAVICY010000014.1"/>
</dbReference>
<dbReference type="EMBL" id="JAVIDA010000021">
    <property type="protein sequence ID" value="MDQ9072529.1"/>
    <property type="molecule type" value="Genomic_DNA"/>
</dbReference>
<evidence type="ECO:0000313" key="1">
    <source>
        <dbReference type="EMBL" id="MDQ9072529.1"/>
    </source>
</evidence>
<gene>
    <name evidence="1" type="ORF">RFH51_13795</name>
</gene>
<proteinExistence type="predicted"/>
<sequence length="93" mass="11070">MNFIQAKEIALKELTEISNYLGEKCIFFKTYEVKDKGWVFSYNTEEYLLKQNYSHALAGNHPMFVTLDGKLKYINLEEYDKLFENTWTKVIVE</sequence>
<evidence type="ECO:0008006" key="3">
    <source>
        <dbReference type="Google" id="ProtNLM"/>
    </source>
</evidence>
<evidence type="ECO:0000313" key="2">
    <source>
        <dbReference type="Proteomes" id="UP001243195"/>
    </source>
</evidence>
<dbReference type="AlphaFoldDB" id="A0AAW8JRD0"/>
<dbReference type="Proteomes" id="UP001243195">
    <property type="component" value="Unassembled WGS sequence"/>
</dbReference>
<organism evidence="1 2">
    <name type="scientific">Acinetobacter gerneri</name>
    <dbReference type="NCBI Taxonomy" id="202952"/>
    <lineage>
        <taxon>Bacteria</taxon>
        <taxon>Pseudomonadati</taxon>
        <taxon>Pseudomonadota</taxon>
        <taxon>Gammaproteobacteria</taxon>
        <taxon>Moraxellales</taxon>
        <taxon>Moraxellaceae</taxon>
        <taxon>Acinetobacter</taxon>
    </lineage>
</organism>